<evidence type="ECO:0000256" key="1">
    <source>
        <dbReference type="ARBA" id="ARBA00010702"/>
    </source>
</evidence>
<keyword evidence="3" id="KW-0460">Magnesium</keyword>
<protein>
    <submittedName>
        <fullName evidence="4">ADP-ribosylglycohydrolase family protein</fullName>
    </submittedName>
</protein>
<feature type="binding site" evidence="3">
    <location>
        <position position="77"/>
    </location>
    <ligand>
        <name>Mg(2+)</name>
        <dbReference type="ChEBI" id="CHEBI:18420"/>
        <label>1</label>
    </ligand>
</feature>
<dbReference type="PANTHER" id="PTHR16222:SF24">
    <property type="entry name" value="ADP-RIBOSYLHYDROLASE ARH3"/>
    <property type="match status" value="1"/>
</dbReference>
<dbReference type="PANTHER" id="PTHR16222">
    <property type="entry name" value="ADP-RIBOSYLGLYCOHYDROLASE"/>
    <property type="match status" value="1"/>
</dbReference>
<dbReference type="Gene3D" id="1.10.4080.10">
    <property type="entry name" value="ADP-ribosylation/Crystallin J1"/>
    <property type="match status" value="1"/>
</dbReference>
<keyword evidence="2 4" id="KW-0378">Hydrolase</keyword>
<evidence type="ECO:0000256" key="3">
    <source>
        <dbReference type="PIRSR" id="PIRSR605502-1"/>
    </source>
</evidence>
<keyword evidence="5" id="KW-1185">Reference proteome</keyword>
<dbReference type="EMBL" id="VYUY01000005">
    <property type="protein sequence ID" value="KAA9135405.1"/>
    <property type="molecule type" value="Genomic_DNA"/>
</dbReference>
<feature type="binding site" evidence="3">
    <location>
        <position position="78"/>
    </location>
    <ligand>
        <name>Mg(2+)</name>
        <dbReference type="ChEBI" id="CHEBI:18420"/>
        <label>1</label>
    </ligand>
</feature>
<comment type="similarity">
    <text evidence="1">Belongs to the ADP-ribosylglycohydrolase family.</text>
</comment>
<organism evidence="4 5">
    <name type="scientific">Microbacterium caowuchunii</name>
    <dbReference type="NCBI Taxonomy" id="2614638"/>
    <lineage>
        <taxon>Bacteria</taxon>
        <taxon>Bacillati</taxon>
        <taxon>Actinomycetota</taxon>
        <taxon>Actinomycetes</taxon>
        <taxon>Micrococcales</taxon>
        <taxon>Microbacteriaceae</taxon>
        <taxon>Microbacterium</taxon>
    </lineage>
</organism>
<evidence type="ECO:0000256" key="2">
    <source>
        <dbReference type="ARBA" id="ARBA00022801"/>
    </source>
</evidence>
<dbReference type="Proteomes" id="UP000326838">
    <property type="component" value="Unassembled WGS sequence"/>
</dbReference>
<keyword evidence="3" id="KW-0479">Metal-binding</keyword>
<comment type="caution">
    <text evidence="4">The sequence shown here is derived from an EMBL/GenBank/DDBJ whole genome shotgun (WGS) entry which is preliminary data.</text>
</comment>
<feature type="binding site" evidence="3">
    <location>
        <position position="306"/>
    </location>
    <ligand>
        <name>Mg(2+)</name>
        <dbReference type="ChEBI" id="CHEBI:18420"/>
        <label>1</label>
    </ligand>
</feature>
<reference evidence="5" key="1">
    <citation type="submission" date="2019-09" db="EMBL/GenBank/DDBJ databases">
        <title>Mumia zhuanghuii sp. nov. isolated from the intestinal contents of plateau pika (Ochotona curzoniae) in the Qinghai-Tibet plateau of China.</title>
        <authorList>
            <person name="Tian Z."/>
        </authorList>
    </citation>
    <scope>NUCLEOTIDE SEQUENCE [LARGE SCALE GENOMIC DNA]</scope>
    <source>
        <strain evidence="5">L-033</strain>
    </source>
</reference>
<feature type="binding site" evidence="3">
    <location>
        <position position="304"/>
    </location>
    <ligand>
        <name>Mg(2+)</name>
        <dbReference type="ChEBI" id="CHEBI:18420"/>
        <label>2</label>
    </ligand>
</feature>
<dbReference type="AlphaFoldDB" id="A0A5N0TJQ8"/>
<dbReference type="InterPro" id="IPR050792">
    <property type="entry name" value="ADP-ribosylglycohydrolase"/>
</dbReference>
<dbReference type="InterPro" id="IPR036705">
    <property type="entry name" value="Ribosyl_crysJ1_sf"/>
</dbReference>
<sequence length="360" mass="36468">MNSEDISVVSIDSSVRAMTRDRAAGALYGVALGDAMGMPGELWSRPRIIAHFGAIDRFLAGPDGHFVVDGFVAGQVTDDTGQMEMLAESIVGADGRVEVRRLGRDLVAWADRVGASEGHFLGPTSARVITALRAGADPAATGVAGTTNGAAMRIAPVGVLCPVEDLPALVDEVEASCRIAHHTNIAVAGAAMIAAAVSAAIGAPAAASPVQRTSLALAAALRAAVIGMTRGQDAAGASLTARAELGIRYAREAGADDAFLQQVYDVVGASTETTESVPAALSIVARAAGDPRRAALLCANLGGDTDTIGAMAVGVVGAIAGRSGIPDELVETLESVNGFSFTALADRLADYRLARLEGIA</sequence>
<dbReference type="InterPro" id="IPR005502">
    <property type="entry name" value="Ribosyl_crysJ1"/>
</dbReference>
<dbReference type="GO" id="GO:0046872">
    <property type="term" value="F:metal ion binding"/>
    <property type="evidence" value="ECO:0007669"/>
    <property type="project" value="UniProtKB-KW"/>
</dbReference>
<proteinExistence type="inferred from homology"/>
<dbReference type="GO" id="GO:0016787">
    <property type="term" value="F:hydrolase activity"/>
    <property type="evidence" value="ECO:0007669"/>
    <property type="project" value="UniProtKB-KW"/>
</dbReference>
<evidence type="ECO:0000313" key="5">
    <source>
        <dbReference type="Proteomes" id="UP000326838"/>
    </source>
</evidence>
<accession>A0A5N0TJQ8</accession>
<feature type="binding site" evidence="3">
    <location>
        <position position="79"/>
    </location>
    <ligand>
        <name>Mg(2+)</name>
        <dbReference type="ChEBI" id="CHEBI:18420"/>
        <label>1</label>
    </ligand>
</feature>
<gene>
    <name evidence="4" type="ORF">F6B40_02445</name>
</gene>
<dbReference type="SUPFAM" id="SSF101478">
    <property type="entry name" value="ADP-ribosylglycohydrolase"/>
    <property type="match status" value="1"/>
</dbReference>
<name>A0A5N0TJQ8_9MICO</name>
<evidence type="ECO:0000313" key="4">
    <source>
        <dbReference type="EMBL" id="KAA9135405.1"/>
    </source>
</evidence>
<feature type="binding site" evidence="3">
    <location>
        <position position="307"/>
    </location>
    <ligand>
        <name>Mg(2+)</name>
        <dbReference type="ChEBI" id="CHEBI:18420"/>
        <label>1</label>
    </ligand>
</feature>
<dbReference type="Pfam" id="PF03747">
    <property type="entry name" value="ADP_ribosyl_GH"/>
    <property type="match status" value="1"/>
</dbReference>
<comment type="cofactor">
    <cofactor evidence="3">
        <name>Mg(2+)</name>
        <dbReference type="ChEBI" id="CHEBI:18420"/>
    </cofactor>
    <text evidence="3">Binds 2 magnesium ions per subunit.</text>
</comment>